<proteinExistence type="predicted"/>
<gene>
    <name evidence="1" type="ORF">HJG44_21930</name>
</gene>
<sequence>MAEFVGCDQATVSRIERGQEPSGPVGRMLEVLLAEVTAGRIKPKPGSAPSEHGAAA</sequence>
<dbReference type="Proteomes" id="UP000564885">
    <property type="component" value="Unassembled WGS sequence"/>
</dbReference>
<accession>A0A849IFM7</accession>
<reference evidence="1 2" key="1">
    <citation type="submission" date="2020-04" db="EMBL/GenBank/DDBJ databases">
        <title>Enterovirga sp. isolate from soil.</title>
        <authorList>
            <person name="Chea S."/>
            <person name="Kim D.-U."/>
        </authorList>
    </citation>
    <scope>NUCLEOTIDE SEQUENCE [LARGE SCALE GENOMIC DNA]</scope>
    <source>
        <strain evidence="1 2">DB1703</strain>
    </source>
</reference>
<protein>
    <submittedName>
        <fullName evidence="1">Uncharacterized protein</fullName>
    </submittedName>
</protein>
<evidence type="ECO:0000313" key="1">
    <source>
        <dbReference type="EMBL" id="NNM75025.1"/>
    </source>
</evidence>
<organism evidence="1 2">
    <name type="scientific">Enterovirga aerilata</name>
    <dbReference type="NCBI Taxonomy" id="2730920"/>
    <lineage>
        <taxon>Bacteria</taxon>
        <taxon>Pseudomonadati</taxon>
        <taxon>Pseudomonadota</taxon>
        <taxon>Alphaproteobacteria</taxon>
        <taxon>Hyphomicrobiales</taxon>
        <taxon>Methylobacteriaceae</taxon>
        <taxon>Enterovirga</taxon>
    </lineage>
</organism>
<comment type="caution">
    <text evidence="1">The sequence shown here is derived from an EMBL/GenBank/DDBJ whole genome shotgun (WGS) entry which is preliminary data.</text>
</comment>
<keyword evidence="2" id="KW-1185">Reference proteome</keyword>
<dbReference type="EMBL" id="JABEPP010000007">
    <property type="protein sequence ID" value="NNM75025.1"/>
    <property type="molecule type" value="Genomic_DNA"/>
</dbReference>
<dbReference type="AlphaFoldDB" id="A0A849IFM7"/>
<name>A0A849IFM7_9HYPH</name>
<evidence type="ECO:0000313" key="2">
    <source>
        <dbReference type="Proteomes" id="UP000564885"/>
    </source>
</evidence>